<protein>
    <submittedName>
        <fullName evidence="3">Urease accessory protein UreD</fullName>
    </submittedName>
</protein>
<name>A0ABT0IZ74_9MICO</name>
<feature type="compositionally biased region" description="Low complexity" evidence="2">
    <location>
        <begin position="210"/>
        <end position="220"/>
    </location>
</feature>
<evidence type="ECO:0000313" key="3">
    <source>
        <dbReference type="EMBL" id="MCK9792544.1"/>
    </source>
</evidence>
<evidence type="ECO:0000256" key="1">
    <source>
        <dbReference type="ARBA" id="ARBA00023186"/>
    </source>
</evidence>
<keyword evidence="1" id="KW-0143">Chaperone</keyword>
<keyword evidence="4" id="KW-1185">Reference proteome</keyword>
<accession>A0ABT0IZ74</accession>
<sequence>MSTPPRTDVRLTLVEVDRGTVPGAPVRVRTRDDLLAVRTVARGAAHAEVALVATGAVLLGGDHVAVQVRVADGCALTLTDVGGTVAYDGEGRPCRWDVEVRLGAGARLDWAGLPFVVSSGADVTRSTDAVLGAGARLLLRETAVLGRDGELGGRVVLRSTVRDDDGPLLVEEVVAAGERPVPGVLGGRRVIDSITDLHGAPDDGPPPSGGPDHAPPGADGAVTLRLERGGTLTRWLGTSAHLSPLHRSHLWRDHPPAAVPALPDPRLETA</sequence>
<evidence type="ECO:0000313" key="4">
    <source>
        <dbReference type="Proteomes" id="UP001651050"/>
    </source>
</evidence>
<dbReference type="EMBL" id="JALQCY010000001">
    <property type="protein sequence ID" value="MCK9792544.1"/>
    <property type="molecule type" value="Genomic_DNA"/>
</dbReference>
<feature type="region of interest" description="Disordered" evidence="2">
    <location>
        <begin position="250"/>
        <end position="270"/>
    </location>
</feature>
<dbReference type="Pfam" id="PF01774">
    <property type="entry name" value="UreD"/>
    <property type="match status" value="1"/>
</dbReference>
<dbReference type="RefSeq" id="WP_416342417.1">
    <property type="nucleotide sequence ID" value="NZ_JALQCY010000001.1"/>
</dbReference>
<organism evidence="3 4">
    <name type="scientific">Isoptericola peretonis</name>
    <dbReference type="NCBI Taxonomy" id="2918523"/>
    <lineage>
        <taxon>Bacteria</taxon>
        <taxon>Bacillati</taxon>
        <taxon>Actinomycetota</taxon>
        <taxon>Actinomycetes</taxon>
        <taxon>Micrococcales</taxon>
        <taxon>Promicromonosporaceae</taxon>
        <taxon>Isoptericola</taxon>
    </lineage>
</organism>
<comment type="caution">
    <text evidence="3">The sequence shown here is derived from an EMBL/GenBank/DDBJ whole genome shotgun (WGS) entry which is preliminary data.</text>
</comment>
<dbReference type="InterPro" id="IPR002669">
    <property type="entry name" value="UreD"/>
</dbReference>
<gene>
    <name evidence="3" type="ORF">M1843_02130</name>
</gene>
<evidence type="ECO:0000256" key="2">
    <source>
        <dbReference type="SAM" id="MobiDB-lite"/>
    </source>
</evidence>
<dbReference type="Proteomes" id="UP001651050">
    <property type="component" value="Unassembled WGS sequence"/>
</dbReference>
<feature type="region of interest" description="Disordered" evidence="2">
    <location>
        <begin position="195"/>
        <end position="220"/>
    </location>
</feature>
<proteinExistence type="predicted"/>
<reference evidence="3 4" key="1">
    <citation type="submission" date="2022-02" db="EMBL/GenBank/DDBJ databases">
        <title>The car tank lid bacteriome: a reservoir of bacteria with potential in bioremediation of fuel.</title>
        <authorList>
            <person name="Vidal-Verdu A."/>
            <person name="Gomez-Martinez D."/>
            <person name="Latorre-Perez A."/>
            <person name="Pereto J."/>
            <person name="Porcar M."/>
        </authorList>
    </citation>
    <scope>NUCLEOTIDE SEQUENCE [LARGE SCALE GENOMIC DNA]</scope>
    <source>
        <strain evidence="3 4">4D.3</strain>
    </source>
</reference>